<feature type="non-terminal residue" evidence="6">
    <location>
        <position position="1"/>
    </location>
</feature>
<feature type="domain" description="Carrier" evidence="5">
    <location>
        <begin position="1042"/>
        <end position="1117"/>
    </location>
</feature>
<dbReference type="PANTHER" id="PTHR45527">
    <property type="entry name" value="NONRIBOSOMAL PEPTIDE SYNTHETASE"/>
    <property type="match status" value="1"/>
</dbReference>
<dbReference type="Gene3D" id="1.10.1200.10">
    <property type="entry name" value="ACP-like"/>
    <property type="match status" value="2"/>
</dbReference>
<dbReference type="PROSITE" id="PS00455">
    <property type="entry name" value="AMP_BINDING"/>
    <property type="match status" value="1"/>
</dbReference>
<dbReference type="SUPFAM" id="SSF47336">
    <property type="entry name" value="ACP-like"/>
    <property type="match status" value="2"/>
</dbReference>
<dbReference type="GO" id="GO:0009239">
    <property type="term" value="P:enterobactin biosynthetic process"/>
    <property type="evidence" value="ECO:0007669"/>
    <property type="project" value="TreeGrafter"/>
</dbReference>
<reference evidence="6 7" key="1">
    <citation type="submission" date="2013-07" db="EMBL/GenBank/DDBJ databases">
        <title>Draft genome sequence of Pseudoalteromonas luteoviolacea 2ta16.</title>
        <authorList>
            <person name="Allen E.E."/>
            <person name="Azam F."/>
            <person name="Podell S."/>
        </authorList>
    </citation>
    <scope>NUCLEOTIDE SEQUENCE [LARGE SCALE GENOMIC DNA]</scope>
    <source>
        <strain evidence="6 7">2ta16</strain>
    </source>
</reference>
<dbReference type="InterPro" id="IPR009081">
    <property type="entry name" value="PP-bd_ACP"/>
</dbReference>
<keyword evidence="2" id="KW-0596">Phosphopantetheine</keyword>
<dbReference type="Gene3D" id="3.30.559.30">
    <property type="entry name" value="Nonribosomal peptide synthetase, condensation domain"/>
    <property type="match status" value="2"/>
</dbReference>
<dbReference type="Gene3D" id="2.30.38.10">
    <property type="entry name" value="Luciferase, Domain 3"/>
    <property type="match status" value="1"/>
</dbReference>
<evidence type="ECO:0000256" key="3">
    <source>
        <dbReference type="ARBA" id="ARBA00022553"/>
    </source>
</evidence>
<protein>
    <submittedName>
        <fullName evidence="6">Amino acid adenylation domain protein</fullName>
    </submittedName>
</protein>
<dbReference type="InterPro" id="IPR045851">
    <property type="entry name" value="AMP-bd_C_sf"/>
</dbReference>
<dbReference type="GO" id="GO:0005829">
    <property type="term" value="C:cytosol"/>
    <property type="evidence" value="ECO:0007669"/>
    <property type="project" value="TreeGrafter"/>
</dbReference>
<evidence type="ECO:0000313" key="6">
    <source>
        <dbReference type="EMBL" id="ESP91974.1"/>
    </source>
</evidence>
<comment type="caution">
    <text evidence="6">The sequence shown here is derived from an EMBL/GenBank/DDBJ whole genome shotgun (WGS) entry which is preliminary data.</text>
</comment>
<feature type="region of interest" description="Disordered" evidence="4">
    <location>
        <begin position="1562"/>
        <end position="1583"/>
    </location>
</feature>
<dbReference type="Gene3D" id="3.30.559.10">
    <property type="entry name" value="Chloramphenicol acetyltransferase-like domain"/>
    <property type="match status" value="2"/>
</dbReference>
<dbReference type="CDD" id="cd19531">
    <property type="entry name" value="LCL_NRPS-like"/>
    <property type="match status" value="2"/>
</dbReference>
<evidence type="ECO:0000256" key="1">
    <source>
        <dbReference type="ARBA" id="ARBA00001957"/>
    </source>
</evidence>
<dbReference type="PATRIC" id="fig|1353533.3.peg.3779"/>
<dbReference type="GO" id="GO:0043041">
    <property type="term" value="P:amino acid activation for nonribosomal peptide biosynthetic process"/>
    <property type="evidence" value="ECO:0007669"/>
    <property type="project" value="TreeGrafter"/>
</dbReference>
<dbReference type="PROSITE" id="PS50075">
    <property type="entry name" value="CARRIER"/>
    <property type="match status" value="2"/>
</dbReference>
<evidence type="ECO:0000313" key="7">
    <source>
        <dbReference type="Proteomes" id="UP000017820"/>
    </source>
</evidence>
<comment type="cofactor">
    <cofactor evidence="1">
        <name>pantetheine 4'-phosphate</name>
        <dbReference type="ChEBI" id="CHEBI:47942"/>
    </cofactor>
</comment>
<dbReference type="Pfam" id="PF13193">
    <property type="entry name" value="AMP-binding_C"/>
    <property type="match status" value="1"/>
</dbReference>
<dbReference type="InterPro" id="IPR025110">
    <property type="entry name" value="AMP-bd_C"/>
</dbReference>
<accession>V4HVJ4</accession>
<organism evidence="6 7">
    <name type="scientific">Pseudoalteromonas luteoviolacea (strain 2ta16)</name>
    <dbReference type="NCBI Taxonomy" id="1353533"/>
    <lineage>
        <taxon>Bacteria</taxon>
        <taxon>Pseudomonadati</taxon>
        <taxon>Pseudomonadota</taxon>
        <taxon>Gammaproteobacteria</taxon>
        <taxon>Alteromonadales</taxon>
        <taxon>Pseudoalteromonadaceae</taxon>
        <taxon>Pseudoalteromonas</taxon>
    </lineage>
</organism>
<dbReference type="Pfam" id="PF00668">
    <property type="entry name" value="Condensation"/>
    <property type="match status" value="2"/>
</dbReference>
<dbReference type="GO" id="GO:0031177">
    <property type="term" value="F:phosphopantetheine binding"/>
    <property type="evidence" value="ECO:0007669"/>
    <property type="project" value="TreeGrafter"/>
</dbReference>
<dbReference type="FunFam" id="2.30.38.10:FF:000001">
    <property type="entry name" value="Non-ribosomal peptide synthetase PvdI"/>
    <property type="match status" value="1"/>
</dbReference>
<dbReference type="InterPro" id="IPR010071">
    <property type="entry name" value="AA_adenyl_dom"/>
</dbReference>
<dbReference type="GO" id="GO:0009366">
    <property type="term" value="C:enterobactin synthetase complex"/>
    <property type="evidence" value="ECO:0007669"/>
    <property type="project" value="TreeGrafter"/>
</dbReference>
<dbReference type="SUPFAM" id="SSF52777">
    <property type="entry name" value="CoA-dependent acyltransferases"/>
    <property type="match status" value="4"/>
</dbReference>
<dbReference type="Pfam" id="PF00501">
    <property type="entry name" value="AMP-binding"/>
    <property type="match status" value="1"/>
</dbReference>
<dbReference type="Pfam" id="PF00550">
    <property type="entry name" value="PP-binding"/>
    <property type="match status" value="2"/>
</dbReference>
<dbReference type="Gene3D" id="3.40.50.980">
    <property type="match status" value="2"/>
</dbReference>
<dbReference type="InterPro" id="IPR036736">
    <property type="entry name" value="ACP-like_sf"/>
</dbReference>
<feature type="compositionally biased region" description="Basic residues" evidence="4">
    <location>
        <begin position="1563"/>
        <end position="1583"/>
    </location>
</feature>
<evidence type="ECO:0000256" key="4">
    <source>
        <dbReference type="SAM" id="MobiDB-lite"/>
    </source>
</evidence>
<dbReference type="FunFam" id="1.10.1200.10:FF:000005">
    <property type="entry name" value="Nonribosomal peptide synthetase 1"/>
    <property type="match status" value="2"/>
</dbReference>
<dbReference type="GO" id="GO:0047527">
    <property type="term" value="F:2,3-dihydroxybenzoate-serine ligase activity"/>
    <property type="evidence" value="ECO:0007669"/>
    <property type="project" value="TreeGrafter"/>
</dbReference>
<dbReference type="PANTHER" id="PTHR45527:SF1">
    <property type="entry name" value="FATTY ACID SYNTHASE"/>
    <property type="match status" value="1"/>
</dbReference>
<feature type="domain" description="Carrier" evidence="5">
    <location>
        <begin position="7"/>
        <end position="81"/>
    </location>
</feature>
<gene>
    <name evidence="6" type="ORF">PL2TA16_05179</name>
</gene>
<dbReference type="InterPro" id="IPR000873">
    <property type="entry name" value="AMP-dep_synth/lig_dom"/>
</dbReference>
<proteinExistence type="predicted"/>
<evidence type="ECO:0000256" key="2">
    <source>
        <dbReference type="ARBA" id="ARBA00022450"/>
    </source>
</evidence>
<evidence type="ECO:0000259" key="5">
    <source>
        <dbReference type="PROSITE" id="PS50075"/>
    </source>
</evidence>
<dbReference type="Proteomes" id="UP000017820">
    <property type="component" value="Unassembled WGS sequence"/>
</dbReference>
<name>V4HVJ4_PSEL2</name>
<sequence>TAKAFEIPTTETEISLASIWQSVLDVEQVGRGDNFFALGGDSIKALSVISQAHKAGLNIEIPALFRTANLGELATLIDSHEGCEKLPLVRQSDIYSGLSFAEQRQWFLWKLAPQSSAYHIKGAMILEGQLHLHALQSALDYVHNNHAALRTIYSEDADAQVTQHIAPMGQCKYRYFDASQTSDDTTWRDAFVAEPFVLTQGDLFRVALIKHSEGRHELVVVMHHIISDAWSLQLIINDFAKAYQGAVMDQPLSVSDQGLRYSDYAKWQRDWFSEDIKAQQLAYWHNALGDDLSPLRLPSDLESQQDTYQAVTEQVQLDDTLKQALLAYAKANNTSLFSILMLALKVLLHRYSGQSSVRVGMPIANRHNVGTESLVGFFVNTQVITTELAGDVPLSDALKQVKTQLQGAQAHQDLPFEQLLDSLDLDRDLQQPLFQVMINHQRMDGDALFNLPQLEMSPVTVNASEAQFELVLNCYENSDGLSNVEFEFAKERFSQSRRSELAFALRSVLAAIVNDRDMQVAQLSLIPDEQQAQLHALAKGQAHASTPLVIEQLHEIAKQHKALPAVKFADTALNYQQVADKSDQLSHYLNEVLSSQAQKVVAVRFARGIEMVIAALAVFKAGAIYVPIDPSLPAERQQYIAQQSNANLMLSDDTTTSFDNITIDTIDDAKLSAYPATPLPCCVQPQQVAYMIFTSGSTGLPKGVAVSHQALADHCYAMQQYYAYQPQDHALLFASMGFDAALEQLLMPLLYGAQLSVVDAKSMSPDTLVDYVAKETVTVVDLPPAYLRHVSALQSVRLCIVGGEGWHQGDFKLAQNSLVQAQFVNAYGPTEAVVTPTLWIGDSQSHVDSRYVPIGQPVGNRQVYVLDSALNLLPKGAIGELYIGGSCLAEGYIDQPELTAERFIADPFSEQGGRLYRTGDLVRWDENNQLQYLGRVDDQVKIRGHRIELGEIEAQLSAVDGVEQAIVMVQNAAEQPVLVAYAATQSRTASELQAQLRDTLPDYMIPQAIEIMVQFPLNQNGKVDRKNLPQISVEQHQGEFVAPQSGLEQHIAKVWQTLLKVEKVSRHDNFFALGGDSITALRLVPRINELGDYGIEVKDIFNSQDLAALAQCVLASKQLVKRIALAPASRAEQMPVSPAQQSLWLTDRLSSEADKAAYNIAGAVALSGALDVGALEQAFNALAVRHEILRSQFVDVDGEPRVTVLERLDFRLAVEQVDSELSAQQLRSEFEQQSFDLSTAPLMRAKVLQLAEQRYQLLVSMHHIISDGWSIANLVQELGVFYAEQLGDSRLVAELAPLEVQYADYASWQNTRLATEEGAQNKAFWQQQLKAAPPVSNLPLHLPRPDKPSSQGDQVLFNIAPELSAQLQALSEVHQLSLFALLKASYMTFLSQQTGQQDLVVGTDLAGREDAALEPLIGFFIKVLPVRISLKADDSFISLAKQVQQQLLAVQDHQLLTLENIAQVADVPRQSGVSPIFQQLFVMQNTPQPRWPVEGVEISEIPSEGVTSKFDSAIFIETTDQGLNGNLVFKRDLYLKDKMQGMITDWLGLLATLVSQPEQLLPKPKRSGAMKKRKMAKFGKLKK</sequence>
<dbReference type="NCBIfam" id="TIGR01733">
    <property type="entry name" value="AA-adenyl-dom"/>
    <property type="match status" value="1"/>
</dbReference>
<dbReference type="InterPro" id="IPR001242">
    <property type="entry name" value="Condensation_dom"/>
</dbReference>
<dbReference type="EMBL" id="AUSV01000089">
    <property type="protein sequence ID" value="ESP91974.1"/>
    <property type="molecule type" value="Genomic_DNA"/>
</dbReference>
<dbReference type="Gene3D" id="3.30.300.30">
    <property type="match status" value="1"/>
</dbReference>
<keyword evidence="3" id="KW-0597">Phosphoprotein</keyword>
<dbReference type="RefSeq" id="WP_023400636.1">
    <property type="nucleotide sequence ID" value="NZ_AUSV01000089.1"/>
</dbReference>
<dbReference type="InterPro" id="IPR023213">
    <property type="entry name" value="CAT-like_dom_sf"/>
</dbReference>
<dbReference type="CDD" id="cd05930">
    <property type="entry name" value="A_NRPS"/>
    <property type="match status" value="1"/>
</dbReference>
<dbReference type="InterPro" id="IPR020845">
    <property type="entry name" value="AMP-binding_CS"/>
</dbReference>
<dbReference type="SUPFAM" id="SSF56801">
    <property type="entry name" value="Acetyl-CoA synthetase-like"/>
    <property type="match status" value="1"/>
</dbReference>